<protein>
    <submittedName>
        <fullName evidence="2">Uncharacterized protein</fullName>
    </submittedName>
</protein>
<name>A0AA95KAN8_9GAMM</name>
<evidence type="ECO:0000313" key="2">
    <source>
        <dbReference type="EMBL" id="WGM02526.1"/>
    </source>
</evidence>
<gene>
    <name evidence="2" type="ORF">QE210_05430</name>
    <name evidence="1" type="ORF">QE210_11630</name>
</gene>
<proteinExistence type="predicted"/>
<dbReference type="RefSeq" id="WP_280624123.1">
    <property type="nucleotide sequence ID" value="NZ_CP123504.1"/>
</dbReference>
<accession>A0AA95KAN8</accession>
<organism evidence="2 3">
    <name type="scientific">Arsenophonus nasoniae</name>
    <name type="common">son-killer infecting Nasonia vitripennis</name>
    <dbReference type="NCBI Taxonomy" id="638"/>
    <lineage>
        <taxon>Bacteria</taxon>
        <taxon>Pseudomonadati</taxon>
        <taxon>Pseudomonadota</taxon>
        <taxon>Gammaproteobacteria</taxon>
        <taxon>Enterobacterales</taxon>
        <taxon>Morganellaceae</taxon>
        <taxon>Arsenophonus</taxon>
    </lineage>
</organism>
<dbReference type="EMBL" id="CP123504">
    <property type="protein sequence ID" value="WGM00519.1"/>
    <property type="molecule type" value="Genomic_DNA"/>
</dbReference>
<dbReference type="EMBL" id="CP123504">
    <property type="protein sequence ID" value="WGM02526.1"/>
    <property type="molecule type" value="Genomic_DNA"/>
</dbReference>
<evidence type="ECO:0000313" key="3">
    <source>
        <dbReference type="Proteomes" id="UP001177595"/>
    </source>
</evidence>
<dbReference type="AlphaFoldDB" id="A0AA95KAN8"/>
<dbReference type="Proteomes" id="UP001177595">
    <property type="component" value="Chromosome"/>
</dbReference>
<evidence type="ECO:0000313" key="1">
    <source>
        <dbReference type="EMBL" id="WGM00519.1"/>
    </source>
</evidence>
<sequence length="90" mass="10145">MNQNTINELKEIIQKVINSGGVVSDIKYIGMGVYQGITNRKFEITFDEIAKICGILELTLPTKGIWDSELDRIHGGYGCHSHSFLPYKSR</sequence>
<reference evidence="2" key="1">
    <citation type="submission" date="2023-04" db="EMBL/GenBank/DDBJ databases">
        <title>Genome dynamics across the evolutionary transition to endosymbiosis.</title>
        <authorList>
            <person name="Siozios S."/>
            <person name="Nadal-Jimenez P."/>
            <person name="Azagi T."/>
            <person name="Sprong H."/>
            <person name="Frost C.L."/>
            <person name="Parratt S.R."/>
            <person name="Taylor G."/>
            <person name="Brettell L."/>
            <person name="Lew K.C."/>
            <person name="Croft L."/>
            <person name="King K.C."/>
            <person name="Brockhurst M.A."/>
            <person name="Hypsa V."/>
            <person name="Novakova E."/>
            <person name="Darby A.C."/>
            <person name="Hurst G.D.D."/>
        </authorList>
    </citation>
    <scope>NUCLEOTIDE SEQUENCE</scope>
    <source>
        <strain evidence="2">APv</strain>
    </source>
</reference>